<evidence type="ECO:0000313" key="2">
    <source>
        <dbReference type="EMBL" id="OSD01775.1"/>
    </source>
</evidence>
<accession>A0A1Y2IKX9</accession>
<reference evidence="2 3" key="1">
    <citation type="journal article" date="2015" name="Biotechnol. Biofuels">
        <title>Enhanced degradation of softwood versus hardwood by the white-rot fungus Pycnoporus coccineus.</title>
        <authorList>
            <person name="Couturier M."/>
            <person name="Navarro D."/>
            <person name="Chevret D."/>
            <person name="Henrissat B."/>
            <person name="Piumi F."/>
            <person name="Ruiz-Duenas F.J."/>
            <person name="Martinez A.T."/>
            <person name="Grigoriev I.V."/>
            <person name="Riley R."/>
            <person name="Lipzen A."/>
            <person name="Berrin J.G."/>
            <person name="Master E.R."/>
            <person name="Rosso M.N."/>
        </authorList>
    </citation>
    <scope>NUCLEOTIDE SEQUENCE [LARGE SCALE GENOMIC DNA]</scope>
    <source>
        <strain evidence="2 3">BRFM310</strain>
    </source>
</reference>
<dbReference type="AlphaFoldDB" id="A0A1Y2IKX9"/>
<keyword evidence="1" id="KW-0732">Signal</keyword>
<feature type="signal peptide" evidence="1">
    <location>
        <begin position="1"/>
        <end position="19"/>
    </location>
</feature>
<keyword evidence="3" id="KW-1185">Reference proteome</keyword>
<proteinExistence type="predicted"/>
<dbReference type="EMBL" id="KZ084109">
    <property type="protein sequence ID" value="OSD01775.1"/>
    <property type="molecule type" value="Genomic_DNA"/>
</dbReference>
<feature type="chain" id="PRO_5012802062" evidence="1">
    <location>
        <begin position="20"/>
        <end position="109"/>
    </location>
</feature>
<organism evidence="2 3">
    <name type="scientific">Trametes coccinea (strain BRFM310)</name>
    <name type="common">Pycnoporus coccineus</name>
    <dbReference type="NCBI Taxonomy" id="1353009"/>
    <lineage>
        <taxon>Eukaryota</taxon>
        <taxon>Fungi</taxon>
        <taxon>Dikarya</taxon>
        <taxon>Basidiomycota</taxon>
        <taxon>Agaricomycotina</taxon>
        <taxon>Agaricomycetes</taxon>
        <taxon>Polyporales</taxon>
        <taxon>Polyporaceae</taxon>
        <taxon>Trametes</taxon>
    </lineage>
</organism>
<sequence length="109" mass="11782">MKTVKPLALSGLWTGFAGGTCPASLPADQVQWGDVIVLTVVTVCPAAQPRSTPQLWRPATIGHRRKKPTGRTVWIIQSAPTSVHRVCIPYDNRVLRKGGVKISTLVGEQ</sequence>
<evidence type="ECO:0000256" key="1">
    <source>
        <dbReference type="SAM" id="SignalP"/>
    </source>
</evidence>
<dbReference type="Proteomes" id="UP000193067">
    <property type="component" value="Unassembled WGS sequence"/>
</dbReference>
<protein>
    <submittedName>
        <fullName evidence="2">Uncharacterized protein</fullName>
    </submittedName>
</protein>
<evidence type="ECO:0000313" key="3">
    <source>
        <dbReference type="Proteomes" id="UP000193067"/>
    </source>
</evidence>
<name>A0A1Y2IKX9_TRAC3</name>
<gene>
    <name evidence="2" type="ORF">PYCCODRAFT_472247</name>
</gene>